<dbReference type="EMBL" id="JAOYFB010000003">
    <property type="protein sequence ID" value="KAK4011155.1"/>
    <property type="molecule type" value="Genomic_DNA"/>
</dbReference>
<keyword evidence="3" id="KW-1185">Reference proteome</keyword>
<evidence type="ECO:0000313" key="3">
    <source>
        <dbReference type="Proteomes" id="UP001234178"/>
    </source>
</evidence>
<accession>A0ABQ9ZF33</accession>
<dbReference type="Gene3D" id="1.10.287.540">
    <property type="entry name" value="Helix hairpin bin"/>
    <property type="match status" value="1"/>
</dbReference>
<sequence>MNKLEDAMKNLNANSQATAGELRIIKSDLSKLEKTMDATKDKLATFKSDLDAVKRTADGDNQSYRGDFTNNLSTVKESYGDEFRNGFERRQRNNRGRI</sequence>
<reference evidence="2 3" key="1">
    <citation type="journal article" date="2023" name="Nucleic Acids Res.">
        <title>The hologenome of Daphnia magna reveals possible DNA methylation and microbiome-mediated evolution of the host genome.</title>
        <authorList>
            <person name="Chaturvedi A."/>
            <person name="Li X."/>
            <person name="Dhandapani V."/>
            <person name="Marshall H."/>
            <person name="Kissane S."/>
            <person name="Cuenca-Cambronero M."/>
            <person name="Asole G."/>
            <person name="Calvet F."/>
            <person name="Ruiz-Romero M."/>
            <person name="Marangio P."/>
            <person name="Guigo R."/>
            <person name="Rago D."/>
            <person name="Mirbahai L."/>
            <person name="Eastwood N."/>
            <person name="Colbourne J.K."/>
            <person name="Zhou J."/>
            <person name="Mallon E."/>
            <person name="Orsini L."/>
        </authorList>
    </citation>
    <scope>NUCLEOTIDE SEQUENCE [LARGE SCALE GENOMIC DNA]</scope>
    <source>
        <strain evidence="2">LRV0_1</strain>
    </source>
</reference>
<name>A0ABQ9ZF33_9CRUS</name>
<evidence type="ECO:0000313" key="2">
    <source>
        <dbReference type="EMBL" id="KAK4011155.1"/>
    </source>
</evidence>
<keyword evidence="1" id="KW-0175">Coiled coil</keyword>
<protein>
    <submittedName>
        <fullName evidence="2">Uncharacterized protein</fullName>
    </submittedName>
</protein>
<evidence type="ECO:0000256" key="1">
    <source>
        <dbReference type="SAM" id="Coils"/>
    </source>
</evidence>
<gene>
    <name evidence="2" type="ORF">OUZ56_020270</name>
</gene>
<comment type="caution">
    <text evidence="2">The sequence shown here is derived from an EMBL/GenBank/DDBJ whole genome shotgun (WGS) entry which is preliminary data.</text>
</comment>
<organism evidence="2 3">
    <name type="scientific">Daphnia magna</name>
    <dbReference type="NCBI Taxonomy" id="35525"/>
    <lineage>
        <taxon>Eukaryota</taxon>
        <taxon>Metazoa</taxon>
        <taxon>Ecdysozoa</taxon>
        <taxon>Arthropoda</taxon>
        <taxon>Crustacea</taxon>
        <taxon>Branchiopoda</taxon>
        <taxon>Diplostraca</taxon>
        <taxon>Cladocera</taxon>
        <taxon>Anomopoda</taxon>
        <taxon>Daphniidae</taxon>
        <taxon>Daphnia</taxon>
    </lineage>
</organism>
<dbReference type="Proteomes" id="UP001234178">
    <property type="component" value="Unassembled WGS sequence"/>
</dbReference>
<proteinExistence type="predicted"/>
<feature type="coiled-coil region" evidence="1">
    <location>
        <begin position="1"/>
        <end position="49"/>
    </location>
</feature>